<proteinExistence type="inferred from homology"/>
<name>A0A5J4NE22_9TREM</name>
<evidence type="ECO:0000256" key="2">
    <source>
        <dbReference type="ARBA" id="ARBA00006208"/>
    </source>
</evidence>
<accession>A0A5J4NE22</accession>
<comment type="similarity">
    <text evidence="2">Belongs to the TMEM256 family.</text>
</comment>
<evidence type="ECO:0000256" key="5">
    <source>
        <dbReference type="ARBA" id="ARBA00023136"/>
    </source>
</evidence>
<dbReference type="AlphaFoldDB" id="A0A5J4NE22"/>
<evidence type="ECO:0008006" key="9">
    <source>
        <dbReference type="Google" id="ProtNLM"/>
    </source>
</evidence>
<feature type="transmembrane region" description="Helical" evidence="6">
    <location>
        <begin position="102"/>
        <end position="123"/>
    </location>
</feature>
<comment type="caution">
    <text evidence="7">The sequence shown here is derived from an EMBL/GenBank/DDBJ whole genome shotgun (WGS) entry which is preliminary data.</text>
</comment>
<keyword evidence="4 6" id="KW-1133">Transmembrane helix</keyword>
<reference evidence="7 8" key="1">
    <citation type="journal article" date="2019" name="Gigascience">
        <title>Whole-genome sequence of the oriental lung fluke Paragonimus westermani.</title>
        <authorList>
            <person name="Oey H."/>
            <person name="Zakrzewski M."/>
            <person name="Narain K."/>
            <person name="Devi K.R."/>
            <person name="Agatsuma T."/>
            <person name="Nawaratna S."/>
            <person name="Gobert G.N."/>
            <person name="Jones M.K."/>
            <person name="Ragan M.A."/>
            <person name="McManus D.P."/>
            <person name="Krause L."/>
        </authorList>
    </citation>
    <scope>NUCLEOTIDE SEQUENCE [LARGE SCALE GENOMIC DNA]</scope>
    <source>
        <strain evidence="7 8">IND2009</strain>
    </source>
</reference>
<keyword evidence="5 6" id="KW-0472">Membrane</keyword>
<dbReference type="GO" id="GO:0016020">
    <property type="term" value="C:membrane"/>
    <property type="evidence" value="ECO:0007669"/>
    <property type="project" value="UniProtKB-SubCell"/>
</dbReference>
<dbReference type="Proteomes" id="UP000324629">
    <property type="component" value="Unassembled WGS sequence"/>
</dbReference>
<dbReference type="PANTHER" id="PTHR43461">
    <property type="entry name" value="TRANSMEMBRANE PROTEIN 256"/>
    <property type="match status" value="1"/>
</dbReference>
<evidence type="ECO:0000313" key="8">
    <source>
        <dbReference type="Proteomes" id="UP000324629"/>
    </source>
</evidence>
<evidence type="ECO:0000256" key="6">
    <source>
        <dbReference type="SAM" id="Phobius"/>
    </source>
</evidence>
<evidence type="ECO:0000256" key="3">
    <source>
        <dbReference type="ARBA" id="ARBA00022692"/>
    </source>
</evidence>
<dbReference type="PANTHER" id="PTHR43461:SF1">
    <property type="entry name" value="TRANSMEMBRANE PROTEIN 256"/>
    <property type="match status" value="1"/>
</dbReference>
<keyword evidence="3 6" id="KW-0812">Transmembrane</keyword>
<protein>
    <recommendedName>
        <fullName evidence="9">Transmembrane protein 256</fullName>
    </recommendedName>
</protein>
<sequence length="150" mass="16097">MVYLPYMNEVLEAVAAPLKYLLSSTKSVPEEVRITQLICPSYGSLIRLAGLSGALSILAGAYGAHSFSPDREKDKGIFHTGAHYQLIHSVALLGAPQASRPYLTAGLFLLGMSLFCGSCYYVALTRDARFSKIAPVGGVTLVVAWLSLML</sequence>
<evidence type="ECO:0000256" key="4">
    <source>
        <dbReference type="ARBA" id="ARBA00022989"/>
    </source>
</evidence>
<evidence type="ECO:0000313" key="7">
    <source>
        <dbReference type="EMBL" id="KAA3673742.1"/>
    </source>
</evidence>
<dbReference type="InterPro" id="IPR006696">
    <property type="entry name" value="DUF423"/>
</dbReference>
<dbReference type="Pfam" id="PF04241">
    <property type="entry name" value="DUF423"/>
    <property type="match status" value="1"/>
</dbReference>
<gene>
    <name evidence="7" type="ORF">DEA37_0008315</name>
</gene>
<feature type="transmembrane region" description="Helical" evidence="6">
    <location>
        <begin position="45"/>
        <end position="64"/>
    </location>
</feature>
<comment type="subcellular location">
    <subcellularLocation>
        <location evidence="1">Membrane</location>
        <topology evidence="1">Multi-pass membrane protein</topology>
    </subcellularLocation>
</comment>
<organism evidence="7 8">
    <name type="scientific">Paragonimus westermani</name>
    <dbReference type="NCBI Taxonomy" id="34504"/>
    <lineage>
        <taxon>Eukaryota</taxon>
        <taxon>Metazoa</taxon>
        <taxon>Spiralia</taxon>
        <taxon>Lophotrochozoa</taxon>
        <taxon>Platyhelminthes</taxon>
        <taxon>Trematoda</taxon>
        <taxon>Digenea</taxon>
        <taxon>Plagiorchiida</taxon>
        <taxon>Troglotremata</taxon>
        <taxon>Troglotrematidae</taxon>
        <taxon>Paragonimus</taxon>
    </lineage>
</organism>
<evidence type="ECO:0000256" key="1">
    <source>
        <dbReference type="ARBA" id="ARBA00004141"/>
    </source>
</evidence>
<keyword evidence="8" id="KW-1185">Reference proteome</keyword>
<dbReference type="EMBL" id="QNGE01003676">
    <property type="protein sequence ID" value="KAA3673742.1"/>
    <property type="molecule type" value="Genomic_DNA"/>
</dbReference>